<dbReference type="Proteomes" id="UP000439903">
    <property type="component" value="Unassembled WGS sequence"/>
</dbReference>
<evidence type="ECO:0000313" key="1">
    <source>
        <dbReference type="EMBL" id="KAF0539680.1"/>
    </source>
</evidence>
<reference evidence="1 2" key="1">
    <citation type="journal article" date="2019" name="Environ. Microbiol.">
        <title>At the nexus of three kingdoms: the genome of the mycorrhizal fungus Gigaspora margarita provides insights into plant, endobacterial and fungal interactions.</title>
        <authorList>
            <person name="Venice F."/>
            <person name="Ghignone S."/>
            <person name="Salvioli di Fossalunga A."/>
            <person name="Amselem J."/>
            <person name="Novero M."/>
            <person name="Xianan X."/>
            <person name="Sedzielewska Toro K."/>
            <person name="Morin E."/>
            <person name="Lipzen A."/>
            <person name="Grigoriev I.V."/>
            <person name="Henrissat B."/>
            <person name="Martin F.M."/>
            <person name="Bonfante P."/>
        </authorList>
    </citation>
    <scope>NUCLEOTIDE SEQUENCE [LARGE SCALE GENOMIC DNA]</scope>
    <source>
        <strain evidence="1 2">BEG34</strain>
    </source>
</reference>
<gene>
    <name evidence="1" type="ORF">F8M41_006939</name>
</gene>
<proteinExistence type="predicted"/>
<evidence type="ECO:0000313" key="2">
    <source>
        <dbReference type="Proteomes" id="UP000439903"/>
    </source>
</evidence>
<organism evidence="1 2">
    <name type="scientific">Gigaspora margarita</name>
    <dbReference type="NCBI Taxonomy" id="4874"/>
    <lineage>
        <taxon>Eukaryota</taxon>
        <taxon>Fungi</taxon>
        <taxon>Fungi incertae sedis</taxon>
        <taxon>Mucoromycota</taxon>
        <taxon>Glomeromycotina</taxon>
        <taxon>Glomeromycetes</taxon>
        <taxon>Diversisporales</taxon>
        <taxon>Gigasporaceae</taxon>
        <taxon>Gigaspora</taxon>
    </lineage>
</organism>
<protein>
    <submittedName>
        <fullName evidence="1">Uncharacterized protein</fullName>
    </submittedName>
</protein>
<dbReference type="EMBL" id="WTPW01000170">
    <property type="protein sequence ID" value="KAF0539680.1"/>
    <property type="molecule type" value="Genomic_DNA"/>
</dbReference>
<name>A0A8H4AWJ1_GIGMA</name>
<accession>A0A8H4AWJ1</accession>
<comment type="caution">
    <text evidence="1">The sequence shown here is derived from an EMBL/GenBank/DDBJ whole genome shotgun (WGS) entry which is preliminary data.</text>
</comment>
<keyword evidence="2" id="KW-1185">Reference proteome</keyword>
<sequence length="165" mass="20261">MSFFKKFVNKLKKQNTLTSEKTFVKTWKEESKFKKFFKKLFKKNEEKEVIEENFWSWNKKEVDYSPYSASINKDSFKTLLIQTKDKKQLGFDCLETSKYLVFINFESFQNYLYNNKIIKSGQIYYNSKIKRLKSIFRFLDTYIGSYYNMYYDSEKYFKENNTFDL</sequence>
<dbReference type="AlphaFoldDB" id="A0A8H4AWJ1"/>